<sequence length="255" mass="28492">MAMETNTSQVSLLHRISSIVSSNRSVDEMLGEIVGMTVQVTGCDACLVYLLEQNSGEIVLRASQVPHAAEIGHLSMTIGQGVTGWVVENKSVVVLAENAPNDKRFMRLPGLVEDTYEAFCSVPLIAVGEVIGVINVHHKERHDHSPEEVSLITFIGEQMGGAIARARLEDENARLMEETQEMKRQLETRKLVERAKGILQYKFNLTEEEAYLRLRNESRRLRRPMRDLAEAIILTEDLARKASEPGTLDRDVEGD</sequence>
<keyword evidence="1" id="KW-0808">Transferase</keyword>
<dbReference type="SMART" id="SM00065">
    <property type="entry name" value="GAF"/>
    <property type="match status" value="1"/>
</dbReference>
<dbReference type="SUPFAM" id="SSF52172">
    <property type="entry name" value="CheY-like"/>
    <property type="match status" value="1"/>
</dbReference>
<dbReference type="InterPro" id="IPR005561">
    <property type="entry name" value="ANTAR"/>
</dbReference>
<keyword evidence="2" id="KW-0418">Kinase</keyword>
<dbReference type="Pfam" id="PF13185">
    <property type="entry name" value="GAF_2"/>
    <property type="match status" value="1"/>
</dbReference>
<dbReference type="RefSeq" id="WP_194450326.1">
    <property type="nucleotide sequence ID" value="NZ_CP063849.1"/>
</dbReference>
<dbReference type="Gene3D" id="1.10.10.10">
    <property type="entry name" value="Winged helix-like DNA-binding domain superfamily/Winged helix DNA-binding domain"/>
    <property type="match status" value="1"/>
</dbReference>
<name>A0A7S7NSZ5_PALFE</name>
<evidence type="ECO:0000256" key="4">
    <source>
        <dbReference type="ARBA" id="ARBA00023163"/>
    </source>
</evidence>
<keyword evidence="3" id="KW-0805">Transcription regulation</keyword>
<evidence type="ECO:0000259" key="5">
    <source>
        <dbReference type="PROSITE" id="PS50921"/>
    </source>
</evidence>
<protein>
    <submittedName>
        <fullName evidence="6">ANTAR domain-containing protein</fullName>
    </submittedName>
</protein>
<evidence type="ECO:0000256" key="1">
    <source>
        <dbReference type="ARBA" id="ARBA00022679"/>
    </source>
</evidence>
<dbReference type="AlphaFoldDB" id="A0A7S7NSZ5"/>
<evidence type="ECO:0000256" key="2">
    <source>
        <dbReference type="ARBA" id="ARBA00022777"/>
    </source>
</evidence>
<evidence type="ECO:0000313" key="6">
    <source>
        <dbReference type="EMBL" id="QOY88664.1"/>
    </source>
</evidence>
<gene>
    <name evidence="6" type="ORF">IRI77_01505</name>
</gene>
<keyword evidence="7" id="KW-1185">Reference proteome</keyword>
<dbReference type="InterPro" id="IPR011006">
    <property type="entry name" value="CheY-like_superfamily"/>
</dbReference>
<dbReference type="Gene3D" id="3.30.450.40">
    <property type="match status" value="1"/>
</dbReference>
<dbReference type="Proteomes" id="UP000593892">
    <property type="component" value="Chromosome"/>
</dbReference>
<dbReference type="SUPFAM" id="SSF55781">
    <property type="entry name" value="GAF domain-like"/>
    <property type="match status" value="1"/>
</dbReference>
<dbReference type="KEGG" id="pfer:IRI77_01505"/>
<dbReference type="InterPro" id="IPR029016">
    <property type="entry name" value="GAF-like_dom_sf"/>
</dbReference>
<dbReference type="InterPro" id="IPR036388">
    <property type="entry name" value="WH-like_DNA-bd_sf"/>
</dbReference>
<proteinExistence type="predicted"/>
<dbReference type="EMBL" id="CP063849">
    <property type="protein sequence ID" value="QOY88664.1"/>
    <property type="molecule type" value="Genomic_DNA"/>
</dbReference>
<dbReference type="SMART" id="SM01012">
    <property type="entry name" value="ANTAR"/>
    <property type="match status" value="1"/>
</dbReference>
<reference evidence="6 7" key="1">
    <citation type="submission" date="2020-10" db="EMBL/GenBank/DDBJ databases">
        <title>Complete genome sequence of Paludibaculum fermentans P105T, a facultatively anaerobic acidobacterium capable of dissimilatory Fe(III) reduction.</title>
        <authorList>
            <person name="Dedysh S.N."/>
            <person name="Beletsky A.V."/>
            <person name="Kulichevskaya I.S."/>
            <person name="Mardanov A.V."/>
            <person name="Ravin N.V."/>
        </authorList>
    </citation>
    <scope>NUCLEOTIDE SEQUENCE [LARGE SCALE GENOMIC DNA]</scope>
    <source>
        <strain evidence="6 7">P105</strain>
    </source>
</reference>
<evidence type="ECO:0000313" key="7">
    <source>
        <dbReference type="Proteomes" id="UP000593892"/>
    </source>
</evidence>
<dbReference type="PROSITE" id="PS50921">
    <property type="entry name" value="ANTAR"/>
    <property type="match status" value="1"/>
</dbReference>
<feature type="domain" description="ANTAR" evidence="5">
    <location>
        <begin position="172"/>
        <end position="233"/>
    </location>
</feature>
<dbReference type="InterPro" id="IPR003018">
    <property type="entry name" value="GAF"/>
</dbReference>
<evidence type="ECO:0000256" key="3">
    <source>
        <dbReference type="ARBA" id="ARBA00023015"/>
    </source>
</evidence>
<keyword evidence="4" id="KW-0804">Transcription</keyword>
<organism evidence="6 7">
    <name type="scientific">Paludibaculum fermentans</name>
    <dbReference type="NCBI Taxonomy" id="1473598"/>
    <lineage>
        <taxon>Bacteria</taxon>
        <taxon>Pseudomonadati</taxon>
        <taxon>Acidobacteriota</taxon>
        <taxon>Terriglobia</taxon>
        <taxon>Bryobacterales</taxon>
        <taxon>Bryobacteraceae</taxon>
        <taxon>Paludibaculum</taxon>
    </lineage>
</organism>
<accession>A0A7S7NSZ5</accession>
<dbReference type="GO" id="GO:0016301">
    <property type="term" value="F:kinase activity"/>
    <property type="evidence" value="ECO:0007669"/>
    <property type="project" value="UniProtKB-KW"/>
</dbReference>
<dbReference type="Pfam" id="PF03861">
    <property type="entry name" value="ANTAR"/>
    <property type="match status" value="1"/>
</dbReference>
<dbReference type="GO" id="GO:0003723">
    <property type="term" value="F:RNA binding"/>
    <property type="evidence" value="ECO:0007669"/>
    <property type="project" value="InterPro"/>
</dbReference>